<dbReference type="InterPro" id="IPR013024">
    <property type="entry name" value="GGCT-like"/>
</dbReference>
<dbReference type="Proteomes" id="UP000023435">
    <property type="component" value="Unassembled WGS sequence"/>
</dbReference>
<dbReference type="EMBL" id="JAJA02000001">
    <property type="protein sequence ID" value="KWS06151.1"/>
    <property type="molecule type" value="Genomic_DNA"/>
</dbReference>
<dbReference type="CDD" id="cd06661">
    <property type="entry name" value="GGCT_like"/>
    <property type="match status" value="1"/>
</dbReference>
<dbReference type="OrthoDB" id="5070127at2"/>
<dbReference type="AlphaFoldDB" id="A0A108UBI1"/>
<comment type="caution">
    <text evidence="2">The sequence shown here is derived from an EMBL/GenBank/DDBJ whole genome shotgun (WGS) entry which is preliminary data.</text>
</comment>
<proteinExistence type="predicted"/>
<name>A0A108UBI1_9GAMM</name>
<sequence length="155" mass="17444">MNAVAFDKTDLDALQRLNRLRSEPASETSQALERHFAERYQADRRFVVYGTLAPGKPNHHHLSDLDGTWTPGHYVTGRLEQSGWGADMGYPALRWSESGEAIEVQLFACDELPRHWARLDAFEGDEYLRILVPVHAPDGSVTVANVYAARPDRQA</sequence>
<dbReference type="RefSeq" id="WP_082723723.1">
    <property type="nucleotide sequence ID" value="NZ_JAJA02000001.1"/>
</dbReference>
<keyword evidence="3" id="KW-1185">Reference proteome</keyword>
<reference evidence="2 3" key="1">
    <citation type="journal article" date="2014" name="Genome Announc.">
        <title>Draft Genome Sequence of Lysobacter capsici AZ78, a Bacterium Antagonistic to Plant-Pathogenic Oomycetes.</title>
        <authorList>
            <person name="Puopolo G."/>
            <person name="Sonego P."/>
            <person name="Engelen K."/>
            <person name="Pertot I."/>
        </authorList>
    </citation>
    <scope>NUCLEOTIDE SEQUENCE [LARGE SCALE GENOMIC DNA]</scope>
    <source>
        <strain evidence="2 3">AZ78</strain>
    </source>
</reference>
<dbReference type="SUPFAM" id="SSF110857">
    <property type="entry name" value="Gamma-glutamyl cyclotransferase-like"/>
    <property type="match status" value="1"/>
</dbReference>
<protein>
    <recommendedName>
        <fullName evidence="1">Gamma-glutamylcyclotransferase AIG2-like domain-containing protein</fullName>
    </recommendedName>
</protein>
<dbReference type="InterPro" id="IPR036568">
    <property type="entry name" value="GGCT-like_sf"/>
</dbReference>
<dbReference type="InterPro" id="IPR009288">
    <property type="entry name" value="AIG2-like_dom"/>
</dbReference>
<gene>
    <name evidence="2" type="ORF">AZ78_3705</name>
</gene>
<dbReference type="Gene3D" id="3.10.490.10">
    <property type="entry name" value="Gamma-glutamyl cyclotransferase-like"/>
    <property type="match status" value="1"/>
</dbReference>
<organism evidence="2 3">
    <name type="scientific">Lysobacter capsici AZ78</name>
    <dbReference type="NCBI Taxonomy" id="1444315"/>
    <lineage>
        <taxon>Bacteria</taxon>
        <taxon>Pseudomonadati</taxon>
        <taxon>Pseudomonadota</taxon>
        <taxon>Gammaproteobacteria</taxon>
        <taxon>Lysobacterales</taxon>
        <taxon>Lysobacteraceae</taxon>
        <taxon>Lysobacter</taxon>
    </lineage>
</organism>
<evidence type="ECO:0000313" key="2">
    <source>
        <dbReference type="EMBL" id="KWS06151.1"/>
    </source>
</evidence>
<dbReference type="Pfam" id="PF06094">
    <property type="entry name" value="GGACT"/>
    <property type="match status" value="1"/>
</dbReference>
<feature type="domain" description="Gamma-glutamylcyclotransferase AIG2-like" evidence="1">
    <location>
        <begin position="47"/>
        <end position="151"/>
    </location>
</feature>
<evidence type="ECO:0000313" key="3">
    <source>
        <dbReference type="Proteomes" id="UP000023435"/>
    </source>
</evidence>
<accession>A0A108UBI1</accession>
<evidence type="ECO:0000259" key="1">
    <source>
        <dbReference type="Pfam" id="PF06094"/>
    </source>
</evidence>